<dbReference type="Proteomes" id="UP000005601">
    <property type="component" value="Unassembled WGS sequence"/>
</dbReference>
<accession>I9YQ14</accession>
<sequence>MKLKNKFCKTKPIAPPQKRPFGNLNKNKNLKKLKSVFTIKLKGLDFSK</sequence>
<feature type="region of interest" description="Disordered" evidence="1">
    <location>
        <begin position="1"/>
        <end position="26"/>
    </location>
</feature>
<evidence type="ECO:0000313" key="3">
    <source>
        <dbReference type="Proteomes" id="UP000005601"/>
    </source>
</evidence>
<dbReference type="EMBL" id="AKQH01000001">
    <property type="protein sequence ID" value="EJC30930.1"/>
    <property type="molecule type" value="Genomic_DNA"/>
</dbReference>
<gene>
    <name evidence="2" type="ORF">HPHPP11B_0233</name>
</gene>
<dbReference type="AlphaFoldDB" id="I9YQ14"/>
<protein>
    <submittedName>
        <fullName evidence="2">Uncharacterized protein</fullName>
    </submittedName>
</protein>
<comment type="caution">
    <text evidence="2">The sequence shown here is derived from an EMBL/GenBank/DDBJ whole genome shotgun (WGS) entry which is preliminary data.</text>
</comment>
<organism evidence="2 3">
    <name type="scientific">Helicobacter pylori Hp P-11b</name>
    <dbReference type="NCBI Taxonomy" id="992106"/>
    <lineage>
        <taxon>Bacteria</taxon>
        <taxon>Pseudomonadati</taxon>
        <taxon>Campylobacterota</taxon>
        <taxon>Epsilonproteobacteria</taxon>
        <taxon>Campylobacterales</taxon>
        <taxon>Helicobacteraceae</taxon>
        <taxon>Helicobacter</taxon>
    </lineage>
</organism>
<proteinExistence type="predicted"/>
<name>I9YQ14_HELPX</name>
<evidence type="ECO:0000313" key="2">
    <source>
        <dbReference type="EMBL" id="EJC30930.1"/>
    </source>
</evidence>
<reference evidence="2 3" key="1">
    <citation type="submission" date="2012-05" db="EMBL/GenBank/DDBJ databases">
        <title>Genome sequence of Helicobacter pylori Hp P-11b.</title>
        <authorList>
            <person name="Blanchard T.G."/>
            <person name="Czinn S.J."/>
            <person name="McCracken C."/>
            <person name="Abolude K."/>
            <person name="Maroo A."/>
            <person name="Santana-Cruz I."/>
            <person name="Tallon L.J."/>
            <person name="Ficke F.W.F."/>
        </authorList>
    </citation>
    <scope>NUCLEOTIDE SEQUENCE [LARGE SCALE GENOMIC DNA]</scope>
    <source>
        <strain evidence="2 3">Hp P-11b</strain>
    </source>
</reference>
<evidence type="ECO:0000256" key="1">
    <source>
        <dbReference type="SAM" id="MobiDB-lite"/>
    </source>
</evidence>